<name>A0A5B9QX76_9BACT</name>
<evidence type="ECO:0000256" key="3">
    <source>
        <dbReference type="ARBA" id="ARBA00022827"/>
    </source>
</evidence>
<dbReference type="EMBL" id="CP042914">
    <property type="protein sequence ID" value="QEG43664.1"/>
    <property type="molecule type" value="Genomic_DNA"/>
</dbReference>
<feature type="domain" description="RsdA/BaiN/AoA(So)-like Rossmann fold-like" evidence="4">
    <location>
        <begin position="5"/>
        <end position="425"/>
    </location>
</feature>
<keyword evidence="3" id="KW-0274">FAD</keyword>
<dbReference type="SUPFAM" id="SSF51905">
    <property type="entry name" value="FAD/NAD(P)-binding domain"/>
    <property type="match status" value="1"/>
</dbReference>
<dbReference type="Gene3D" id="1.10.8.260">
    <property type="entry name" value="HI0933 insert domain-like"/>
    <property type="match status" value="1"/>
</dbReference>
<dbReference type="PRINTS" id="PR00411">
    <property type="entry name" value="PNDRDTASEI"/>
</dbReference>
<evidence type="ECO:0000313" key="7">
    <source>
        <dbReference type="Proteomes" id="UP000325286"/>
    </source>
</evidence>
<reference evidence="6 7" key="1">
    <citation type="submission" date="2019-08" db="EMBL/GenBank/DDBJ databases">
        <title>Deep-cultivation of Planctomycetes and their phenomic and genomic characterization uncovers novel biology.</title>
        <authorList>
            <person name="Wiegand S."/>
            <person name="Jogler M."/>
            <person name="Boedeker C."/>
            <person name="Pinto D."/>
            <person name="Vollmers J."/>
            <person name="Rivas-Marin E."/>
            <person name="Kohn T."/>
            <person name="Peeters S.H."/>
            <person name="Heuer A."/>
            <person name="Rast P."/>
            <person name="Oberbeckmann S."/>
            <person name="Bunk B."/>
            <person name="Jeske O."/>
            <person name="Meyerdierks A."/>
            <person name="Storesund J.E."/>
            <person name="Kallscheuer N."/>
            <person name="Luecker S."/>
            <person name="Lage O.M."/>
            <person name="Pohl T."/>
            <person name="Merkel B.J."/>
            <person name="Hornburger P."/>
            <person name="Mueller R.-W."/>
            <person name="Bruemmer F."/>
            <person name="Labrenz M."/>
            <person name="Spormann A.M."/>
            <person name="Op den Camp H."/>
            <person name="Overmann J."/>
            <person name="Amann R."/>
            <person name="Jetten M.S.M."/>
            <person name="Mascher T."/>
            <person name="Medema M.H."/>
            <person name="Devos D.P."/>
            <person name="Kaster A.-K."/>
            <person name="Ovreas L."/>
            <person name="Rohde M."/>
            <person name="Galperin M.Y."/>
            <person name="Jogler C."/>
        </authorList>
    </citation>
    <scope>NUCLEOTIDE SEQUENCE [LARGE SCALE GENOMIC DNA]</scope>
    <source>
        <strain evidence="6 7">UC8</strain>
    </source>
</reference>
<sequence length="433" mass="46078">MVDFQIVVIGAGAAGLVAAARAAQAGRRVLLLEKNRKTGAKILMSGGTRCNLTHDCGSEAIIEAFGKPGRFLRQALRELSPQDTVSMFNGLGVATKVEDTGKVFPRNDRAVEVRDALLQDAIRHGVQIQTAAPVVAIERAATHFEVVTGQDRLPGGRNRLTAERVIVTSGGRSWPGCGTTGDGYRWLQELGHTIEPTRPALVPLTGGATWSQQLSGLTLPSVSLSVWNNPEVGQAGKKQKPLVTRSGGFLFTHQGFSGPAVMDVSRQLTIPQGCQLRRLQADFLPDMSVPELESWLAQQRQHSGGQNAATVISRLVPKRLATALVALAAESETVAATPLAELRRGVMQRLVTVSKTVDLTVRGSRGFEKAEVTAGGVRLKEVDPRTMESRLVPGLHIAGEVLDLDGWIGGYNFQSAFSTGHVAGQAAAALVEG</sequence>
<dbReference type="NCBIfam" id="TIGR00275">
    <property type="entry name" value="aminoacetone oxidase family FAD-binding enzyme"/>
    <property type="match status" value="1"/>
</dbReference>
<evidence type="ECO:0000259" key="4">
    <source>
        <dbReference type="Pfam" id="PF03486"/>
    </source>
</evidence>
<dbReference type="Pfam" id="PF03486">
    <property type="entry name" value="HI0933_like"/>
    <property type="match status" value="1"/>
</dbReference>
<comment type="cofactor">
    <cofactor evidence="1">
        <name>FAD</name>
        <dbReference type="ChEBI" id="CHEBI:57692"/>
    </cofactor>
</comment>
<dbReference type="InterPro" id="IPR004792">
    <property type="entry name" value="BaiN-like"/>
</dbReference>
<dbReference type="KEGG" id="rul:UC8_57160"/>
<dbReference type="Pfam" id="PF22780">
    <property type="entry name" value="HI0933_like_1st"/>
    <property type="match status" value="1"/>
</dbReference>
<protein>
    <submittedName>
        <fullName evidence="6">Tricarballylate dehydrogenase</fullName>
    </submittedName>
</protein>
<dbReference type="InterPro" id="IPR036188">
    <property type="entry name" value="FAD/NAD-bd_sf"/>
</dbReference>
<keyword evidence="7" id="KW-1185">Reference proteome</keyword>
<evidence type="ECO:0000256" key="2">
    <source>
        <dbReference type="ARBA" id="ARBA00022630"/>
    </source>
</evidence>
<dbReference type="PRINTS" id="PR00368">
    <property type="entry name" value="FADPNR"/>
</dbReference>
<dbReference type="InterPro" id="IPR055178">
    <property type="entry name" value="RsdA/BaiN/AoA(So)-like_dom"/>
</dbReference>
<organism evidence="6 7">
    <name type="scientific">Roseimaritima ulvae</name>
    <dbReference type="NCBI Taxonomy" id="980254"/>
    <lineage>
        <taxon>Bacteria</taxon>
        <taxon>Pseudomonadati</taxon>
        <taxon>Planctomycetota</taxon>
        <taxon>Planctomycetia</taxon>
        <taxon>Pirellulales</taxon>
        <taxon>Pirellulaceae</taxon>
        <taxon>Roseimaritima</taxon>
    </lineage>
</organism>
<accession>A0A5B9QX76</accession>
<dbReference type="Gene3D" id="3.50.50.60">
    <property type="entry name" value="FAD/NAD(P)-binding domain"/>
    <property type="match status" value="1"/>
</dbReference>
<dbReference type="OrthoDB" id="9773233at2"/>
<gene>
    <name evidence="6" type="ORF">UC8_57160</name>
</gene>
<dbReference type="Gene3D" id="2.40.30.10">
    <property type="entry name" value="Translation factors"/>
    <property type="match status" value="1"/>
</dbReference>
<dbReference type="PANTHER" id="PTHR42887:SF2">
    <property type="entry name" value="OS12G0638800 PROTEIN"/>
    <property type="match status" value="1"/>
</dbReference>
<proteinExistence type="predicted"/>
<dbReference type="PANTHER" id="PTHR42887">
    <property type="entry name" value="OS12G0638800 PROTEIN"/>
    <property type="match status" value="1"/>
</dbReference>
<dbReference type="Proteomes" id="UP000325286">
    <property type="component" value="Chromosome"/>
</dbReference>
<keyword evidence="2" id="KW-0285">Flavoprotein</keyword>
<dbReference type="AlphaFoldDB" id="A0A5B9QX76"/>
<evidence type="ECO:0000256" key="1">
    <source>
        <dbReference type="ARBA" id="ARBA00001974"/>
    </source>
</evidence>
<evidence type="ECO:0000313" key="6">
    <source>
        <dbReference type="EMBL" id="QEG43664.1"/>
    </source>
</evidence>
<dbReference type="InterPro" id="IPR057661">
    <property type="entry name" value="RsdA/BaiN/AoA(So)_Rossmann"/>
</dbReference>
<dbReference type="SUPFAM" id="SSF160996">
    <property type="entry name" value="HI0933 insert domain-like"/>
    <property type="match status" value="1"/>
</dbReference>
<evidence type="ECO:0000259" key="5">
    <source>
        <dbReference type="Pfam" id="PF22780"/>
    </source>
</evidence>
<dbReference type="InterPro" id="IPR023166">
    <property type="entry name" value="BaiN-like_dom_sf"/>
</dbReference>
<feature type="domain" description="RsdA/BaiN/AoA(So)-like insert" evidence="5">
    <location>
        <begin position="198"/>
        <end position="372"/>
    </location>
</feature>
<dbReference type="RefSeq" id="WP_084427313.1">
    <property type="nucleotide sequence ID" value="NZ_CP042914.1"/>
</dbReference>